<evidence type="ECO:0000313" key="3">
    <source>
        <dbReference type="Proteomes" id="UP000029015"/>
    </source>
</evidence>
<proteinExistence type="predicted"/>
<sequence length="237" mass="24403">MSHSLSLNKGLGHKPGLAGRRQATRVRRLAACLCAGLAVLCALQTVTGAVARTPVLVASRRVERGERIEAGMVRLEQVPASPLAAKLLNRREQALGKLALIDLEPGQPIAGTALGRSPVQPQGTTTIRLALASAPESIQPGQRVRLVSSTGCEGAESPPAQSGQEEGQGWVKGRCLIAQEAVTMALPQDRSKTGTLGPGDKGQEAELTAFALKPEDAIKALSLPEGAPIIALAAGGG</sequence>
<dbReference type="STRING" id="1437605.AB656_06805"/>
<reference evidence="2 3" key="1">
    <citation type="submission" date="2014-03" db="EMBL/GenBank/DDBJ databases">
        <title>Genomics of Bifidobacteria.</title>
        <authorList>
            <person name="Ventura M."/>
            <person name="Milani C."/>
            <person name="Lugli G.A."/>
        </authorList>
    </citation>
    <scope>NUCLEOTIDE SEQUENCE [LARGE SCALE GENOMIC DNA]</scope>
    <source>
        <strain evidence="2 3">DSM 22766</strain>
    </source>
</reference>
<gene>
    <name evidence="2" type="ORF">BACT_0197</name>
</gene>
<dbReference type="Proteomes" id="UP000029015">
    <property type="component" value="Unassembled WGS sequence"/>
</dbReference>
<dbReference type="eggNOG" id="COG1261">
    <property type="taxonomic scope" value="Bacteria"/>
</dbReference>
<dbReference type="EMBL" id="JGYK01000002">
    <property type="protein sequence ID" value="KFI39365.1"/>
    <property type="molecule type" value="Genomic_DNA"/>
</dbReference>
<dbReference type="OrthoDB" id="4802282at2"/>
<dbReference type="Pfam" id="PF08666">
    <property type="entry name" value="SAF"/>
    <property type="match status" value="1"/>
</dbReference>
<dbReference type="Gene3D" id="3.90.1210.10">
    <property type="entry name" value="Antifreeze-like/N-acetylneuraminic acid synthase C-terminal domain"/>
    <property type="match status" value="1"/>
</dbReference>
<protein>
    <submittedName>
        <fullName evidence="2">SAF domain protein</fullName>
    </submittedName>
</protein>
<dbReference type="SMART" id="SM00858">
    <property type="entry name" value="SAF"/>
    <property type="match status" value="1"/>
</dbReference>
<organism evidence="2 3">
    <name type="scientific">Bifidobacterium actinocoloniiforme DSM 22766</name>
    <dbReference type="NCBI Taxonomy" id="1437605"/>
    <lineage>
        <taxon>Bacteria</taxon>
        <taxon>Bacillati</taxon>
        <taxon>Actinomycetota</taxon>
        <taxon>Actinomycetes</taxon>
        <taxon>Bifidobacteriales</taxon>
        <taxon>Bifidobacteriaceae</taxon>
        <taxon>Bifidobacterium</taxon>
    </lineage>
</organism>
<evidence type="ECO:0000259" key="1">
    <source>
        <dbReference type="SMART" id="SM00858"/>
    </source>
</evidence>
<evidence type="ECO:0000313" key="2">
    <source>
        <dbReference type="EMBL" id="KFI39365.1"/>
    </source>
</evidence>
<feature type="domain" description="SAF" evidence="1">
    <location>
        <begin position="53"/>
        <end position="115"/>
    </location>
</feature>
<dbReference type="AlphaFoldDB" id="A0A086YYL5"/>
<dbReference type="InterPro" id="IPR013974">
    <property type="entry name" value="SAF"/>
</dbReference>
<dbReference type="RefSeq" id="WP_033504294.1">
    <property type="nucleotide sequence ID" value="NZ_CP011786.1"/>
</dbReference>
<dbReference type="CDD" id="cd11614">
    <property type="entry name" value="SAF_CpaB_FlgA_like"/>
    <property type="match status" value="1"/>
</dbReference>
<comment type="caution">
    <text evidence="2">The sequence shown here is derived from an EMBL/GenBank/DDBJ whole genome shotgun (WGS) entry which is preliminary data.</text>
</comment>
<keyword evidence="3" id="KW-1185">Reference proteome</keyword>
<dbReference type="KEGG" id="bact:AB656_06805"/>
<accession>A0A086YYL5</accession>
<dbReference type="PATRIC" id="fig|1437605.7.peg.1398"/>
<name>A0A086YYL5_9BIFI</name>